<feature type="domain" description="PKD" evidence="2">
    <location>
        <begin position="636"/>
        <end position="714"/>
    </location>
</feature>
<feature type="signal peptide" evidence="1">
    <location>
        <begin position="1"/>
        <end position="33"/>
    </location>
</feature>
<dbReference type="SUPFAM" id="SSF49299">
    <property type="entry name" value="PKD domain"/>
    <property type="match status" value="1"/>
</dbReference>
<evidence type="ECO:0000313" key="3">
    <source>
        <dbReference type="EMBL" id="MEJ6009570.1"/>
    </source>
</evidence>
<dbReference type="InterPro" id="IPR013783">
    <property type="entry name" value="Ig-like_fold"/>
</dbReference>
<accession>A0ABU8S6H6</accession>
<evidence type="ECO:0000313" key="4">
    <source>
        <dbReference type="Proteomes" id="UP001379235"/>
    </source>
</evidence>
<comment type="caution">
    <text evidence="3">The sequence shown here is derived from an EMBL/GenBank/DDBJ whole genome shotgun (WGS) entry which is preliminary data.</text>
</comment>
<keyword evidence="1" id="KW-0732">Signal</keyword>
<dbReference type="InterPro" id="IPR035986">
    <property type="entry name" value="PKD_dom_sf"/>
</dbReference>
<dbReference type="Gene3D" id="2.60.40.10">
    <property type="entry name" value="Immunoglobulins"/>
    <property type="match status" value="1"/>
</dbReference>
<proteinExistence type="predicted"/>
<dbReference type="Proteomes" id="UP001379235">
    <property type="component" value="Unassembled WGS sequence"/>
</dbReference>
<name>A0ABU8S6H6_9SPHN</name>
<dbReference type="InterPro" id="IPR000601">
    <property type="entry name" value="PKD_dom"/>
</dbReference>
<dbReference type="RefSeq" id="WP_339965699.1">
    <property type="nucleotide sequence ID" value="NZ_JBBHJY010000002.1"/>
</dbReference>
<dbReference type="Pfam" id="PF00801">
    <property type="entry name" value="PKD"/>
    <property type="match status" value="1"/>
</dbReference>
<evidence type="ECO:0000259" key="2">
    <source>
        <dbReference type="Pfam" id="PF00801"/>
    </source>
</evidence>
<protein>
    <submittedName>
        <fullName evidence="3">PKD domain-containing protein</fullName>
    </submittedName>
</protein>
<keyword evidence="4" id="KW-1185">Reference proteome</keyword>
<evidence type="ECO:0000256" key="1">
    <source>
        <dbReference type="SAM" id="SignalP"/>
    </source>
</evidence>
<dbReference type="CDD" id="cd00146">
    <property type="entry name" value="PKD"/>
    <property type="match status" value="1"/>
</dbReference>
<gene>
    <name evidence="3" type="ORF">WG900_06525</name>
</gene>
<reference evidence="3 4" key="1">
    <citation type="submission" date="2024-03" db="EMBL/GenBank/DDBJ databases">
        <authorList>
            <person name="Jo J.-H."/>
        </authorList>
    </citation>
    <scope>NUCLEOTIDE SEQUENCE [LARGE SCALE GENOMIC DNA]</scope>
    <source>
        <strain evidence="3 4">AS3R-12</strain>
    </source>
</reference>
<dbReference type="EMBL" id="JBBHJY010000002">
    <property type="protein sequence ID" value="MEJ6009570.1"/>
    <property type="molecule type" value="Genomic_DNA"/>
</dbReference>
<sequence>MASATIFAQARSRAAMIGTILSSGLALASPALAKPQATPAPATCKFVPATPILKDVGIEPQLLINATCVDPDYNEKTFVIDKTEQLTFQLPDGGPLVPYTQITGHFPATKTPVQLPAGVIQSPTLFEQKYVLRFPAKEFFKHRSFEQQHPSGGGMVDNRMAFVNGAMSINWVSPSVVNAVATFRHQAAATKVAKGIARRLYDDDRKIYSYFWGCSGGGIVSMAAAENTTGVWDGVQVQCTGPYGVSTYHSFQWQAQYTFGIPKAKRDAIAEAAMPGGTGDIYAGLDNDEKSILNEFLSAGYPLPIIGKHFDNLLPLVDPVDIRLADPSYEDDFWSKPGYAGSKPPKYLKAAKVDSWVTVTGIDRDASGKPTAVHFDKDAFPAATATGDTYLEFWVYDDDGRTRLIDGTRANGAPTENKRRYSLMGILDRQTATLALSGSVKDVFGGSAPITNSPVLLGGLKVGSKVRVNNRFILSIYFYPRHSIIPGMRSYDQYRNANGSPKYPQRKDLSVLTHANYRTMGGRIETGAVKTRTMVLEGRSDNLSWPIFNSSYAEKIARTMGPKADSTMRFYLHDNGRHAAGAGEPGVWQQSIQDLMAWAEKGIAPPKSTAYAIRNGQVIPPDDAAARGGLQPVMDLKVNGGTRAKAAAGQPVTLRASFAMPPKTGMIVQYGWSIEGKADVPNVLAKPQVSSSASRTISFDKPGIYTVRLTVSGQRDGLINPANMALPQNWQEVKVVVE</sequence>
<organism evidence="3 4">
    <name type="scientific">Novosphingobium aquae</name>
    <dbReference type="NCBI Taxonomy" id="3133435"/>
    <lineage>
        <taxon>Bacteria</taxon>
        <taxon>Pseudomonadati</taxon>
        <taxon>Pseudomonadota</taxon>
        <taxon>Alphaproteobacteria</taxon>
        <taxon>Sphingomonadales</taxon>
        <taxon>Sphingomonadaceae</taxon>
        <taxon>Novosphingobium</taxon>
    </lineage>
</organism>
<feature type="chain" id="PRO_5046748675" evidence="1">
    <location>
        <begin position="34"/>
        <end position="738"/>
    </location>
</feature>